<dbReference type="AlphaFoldDB" id="A0A9K3CRH0"/>
<keyword evidence="2" id="KW-1133">Transmembrane helix</keyword>
<name>A0A9K3CRH0_9EUKA</name>
<feature type="region of interest" description="Disordered" evidence="1">
    <location>
        <begin position="263"/>
        <end position="302"/>
    </location>
</feature>
<feature type="compositionally biased region" description="Low complexity" evidence="1">
    <location>
        <begin position="277"/>
        <end position="293"/>
    </location>
</feature>
<feature type="transmembrane region" description="Helical" evidence="2">
    <location>
        <begin position="131"/>
        <end position="151"/>
    </location>
</feature>
<feature type="transmembrane region" description="Helical" evidence="2">
    <location>
        <begin position="95"/>
        <end position="119"/>
    </location>
</feature>
<proteinExistence type="predicted"/>
<dbReference type="Proteomes" id="UP000265618">
    <property type="component" value="Unassembled WGS sequence"/>
</dbReference>
<keyword evidence="2" id="KW-0472">Membrane</keyword>
<evidence type="ECO:0000313" key="3">
    <source>
        <dbReference type="EMBL" id="GIQ81097.1"/>
    </source>
</evidence>
<evidence type="ECO:0000313" key="4">
    <source>
        <dbReference type="Proteomes" id="UP000265618"/>
    </source>
</evidence>
<keyword evidence="4" id="KW-1185">Reference proteome</keyword>
<evidence type="ECO:0000256" key="1">
    <source>
        <dbReference type="SAM" id="MobiDB-lite"/>
    </source>
</evidence>
<feature type="transmembrane region" description="Helical" evidence="2">
    <location>
        <begin position="21"/>
        <end position="41"/>
    </location>
</feature>
<reference evidence="3 4" key="1">
    <citation type="journal article" date="2018" name="PLoS ONE">
        <title>The draft genome of Kipferlia bialata reveals reductive genome evolution in fornicate parasites.</title>
        <authorList>
            <person name="Tanifuji G."/>
            <person name="Takabayashi S."/>
            <person name="Kume K."/>
            <person name="Takagi M."/>
            <person name="Nakayama T."/>
            <person name="Kamikawa R."/>
            <person name="Inagaki Y."/>
            <person name="Hashimoto T."/>
        </authorList>
    </citation>
    <scope>NUCLEOTIDE SEQUENCE [LARGE SCALE GENOMIC DNA]</scope>
    <source>
        <strain evidence="3">NY0173</strain>
    </source>
</reference>
<keyword evidence="2" id="KW-0812">Transmembrane</keyword>
<feature type="compositionally biased region" description="Basic residues" evidence="1">
    <location>
        <begin position="266"/>
        <end position="276"/>
    </location>
</feature>
<dbReference type="GO" id="GO:0016020">
    <property type="term" value="C:membrane"/>
    <property type="evidence" value="ECO:0007669"/>
    <property type="project" value="TreeGrafter"/>
</dbReference>
<sequence>MVHPSLRDLATSPIVRTTHLYVIRCISMALHLTVLVTGVWTRKLRFFVQWTNWTNMISAVYAVQAWVVSQRYIIPGPSKLATMYQRSRPSHAAHYAEMMLNVAAPMHLLTTCIFWPLLWKHFRRDHGNIDLVYGIGAHGVTLIFVMFELVASRIEFPLCNIKPLFATLSVYSCMGLSFSALFNFSIYPFLDVHQPKNMLMLPIVYALLAIFYGLCMWLVYVRVRVLSVVVRRRVRKLVSAPSLDGFKTKRADSTQIYDALRETYGSRKRGRRRRRSGSVTSIGSLSSTRSSSVEPDATEVKQ</sequence>
<feature type="transmembrane region" description="Helical" evidence="2">
    <location>
        <begin position="163"/>
        <end position="187"/>
    </location>
</feature>
<evidence type="ECO:0000256" key="2">
    <source>
        <dbReference type="SAM" id="Phobius"/>
    </source>
</evidence>
<accession>A0A9K3CRH0</accession>
<dbReference type="EMBL" id="BDIP01000306">
    <property type="protein sequence ID" value="GIQ81097.1"/>
    <property type="molecule type" value="Genomic_DNA"/>
</dbReference>
<protein>
    <submittedName>
        <fullName evidence="3">Uncharacterized protein</fullName>
    </submittedName>
</protein>
<dbReference type="PANTHER" id="PTHR12242">
    <property type="entry name" value="OS02G0130600 PROTEIN-RELATED"/>
    <property type="match status" value="1"/>
</dbReference>
<dbReference type="OrthoDB" id="10609083at2759"/>
<comment type="caution">
    <text evidence="3">The sequence shown here is derived from an EMBL/GenBank/DDBJ whole genome shotgun (WGS) entry which is preliminary data.</text>
</comment>
<feature type="transmembrane region" description="Helical" evidence="2">
    <location>
        <begin position="199"/>
        <end position="223"/>
    </location>
</feature>
<gene>
    <name evidence="3" type="ORF">KIPB_002002</name>
</gene>
<organism evidence="3 4">
    <name type="scientific">Kipferlia bialata</name>
    <dbReference type="NCBI Taxonomy" id="797122"/>
    <lineage>
        <taxon>Eukaryota</taxon>
        <taxon>Metamonada</taxon>
        <taxon>Carpediemonas-like organisms</taxon>
        <taxon>Kipferlia</taxon>
    </lineage>
</organism>